<protein>
    <submittedName>
        <fullName evidence="1">Uncharacterized protein</fullName>
    </submittedName>
</protein>
<reference evidence="1 2" key="1">
    <citation type="submission" date="2017-12" db="EMBL/GenBank/DDBJ databases">
        <title>Isolation and characterization of estrogens degradatiion strain Microbacterium hominis SJTG1.</title>
        <authorList>
            <person name="Xiong W."/>
            <person name="Yin C."/>
            <person name="Zheng D."/>
            <person name="Liang R."/>
        </authorList>
    </citation>
    <scope>NUCLEOTIDE SEQUENCE [LARGE SCALE GENOMIC DNA]</scope>
    <source>
        <strain evidence="1 2">SJTG1</strain>
    </source>
</reference>
<evidence type="ECO:0000313" key="2">
    <source>
        <dbReference type="Proteomes" id="UP000233276"/>
    </source>
</evidence>
<organism evidence="1 2">
    <name type="scientific">Microbacterium hominis</name>
    <dbReference type="NCBI Taxonomy" id="162426"/>
    <lineage>
        <taxon>Bacteria</taxon>
        <taxon>Bacillati</taxon>
        <taxon>Actinomycetota</taxon>
        <taxon>Actinomycetes</taxon>
        <taxon>Micrococcales</taxon>
        <taxon>Microbacteriaceae</taxon>
        <taxon>Microbacterium</taxon>
    </lineage>
</organism>
<evidence type="ECO:0000313" key="1">
    <source>
        <dbReference type="EMBL" id="AUG29572.1"/>
    </source>
</evidence>
<dbReference type="AlphaFoldDB" id="A0A2K9D9L4"/>
<name>A0A2K9D9L4_9MICO</name>
<dbReference type="EMBL" id="CP025299">
    <property type="protein sequence ID" value="AUG29572.1"/>
    <property type="molecule type" value="Genomic_DNA"/>
</dbReference>
<sequence>MGTSKRYAHVVAQQINDRLVDVVARGAKLESLTDLELELDRLPITIDPLPKPVSAWVRFDRIPVRVDAEACRWTSTAVGIRFRVGETTHRCWVWRGAVEDR</sequence>
<dbReference type="Proteomes" id="UP000233276">
    <property type="component" value="Chromosome"/>
</dbReference>
<accession>A0A2K9D9L4</accession>
<dbReference type="RefSeq" id="WP_016464972.1">
    <property type="nucleotide sequence ID" value="NZ_CP025299.1"/>
</dbReference>
<proteinExistence type="predicted"/>
<gene>
    <name evidence="1" type="ORF">CXR34_08995</name>
</gene>
<dbReference type="KEGG" id="mhos:CXR34_08995"/>